<dbReference type="GO" id="GO:0004312">
    <property type="term" value="F:fatty acid synthase activity"/>
    <property type="evidence" value="ECO:0007669"/>
    <property type="project" value="TreeGrafter"/>
</dbReference>
<evidence type="ECO:0000256" key="2">
    <source>
        <dbReference type="ARBA" id="ARBA00022553"/>
    </source>
</evidence>
<dbReference type="SMART" id="SM01294">
    <property type="entry name" value="PKS_PP_betabranch"/>
    <property type="match status" value="1"/>
</dbReference>
<dbReference type="SMART" id="SM00827">
    <property type="entry name" value="PKS_AT"/>
    <property type="match status" value="1"/>
</dbReference>
<dbReference type="InterPro" id="IPR016036">
    <property type="entry name" value="Malonyl_transacylase_ACP-bd"/>
</dbReference>
<dbReference type="InterPro" id="IPR049552">
    <property type="entry name" value="PKS_DH_N"/>
</dbReference>
<dbReference type="Pfam" id="PF00550">
    <property type="entry name" value="PP-binding"/>
    <property type="match status" value="1"/>
</dbReference>
<keyword evidence="1" id="KW-0596">Phosphopantetheine</keyword>
<dbReference type="CDD" id="cd08955">
    <property type="entry name" value="KR_2_FAS_SDR_x"/>
    <property type="match status" value="1"/>
</dbReference>
<dbReference type="SMART" id="SM00822">
    <property type="entry name" value="PKS_KR"/>
    <property type="match status" value="1"/>
</dbReference>
<dbReference type="SUPFAM" id="SSF51735">
    <property type="entry name" value="NAD(P)-binding Rossmann-fold domains"/>
    <property type="match status" value="2"/>
</dbReference>
<feature type="region of interest" description="Disordered" evidence="6">
    <location>
        <begin position="1708"/>
        <end position="1729"/>
    </location>
</feature>
<feature type="active site" description="Proton donor; for dehydratase activity" evidence="5">
    <location>
        <position position="1127"/>
    </location>
</feature>
<dbReference type="Pfam" id="PF14765">
    <property type="entry name" value="PS-DH"/>
    <property type="match status" value="1"/>
</dbReference>
<dbReference type="OrthoDB" id="5478077at2"/>
<dbReference type="FunFam" id="3.40.366.10:FF:000002">
    <property type="entry name" value="Probable polyketide synthase 2"/>
    <property type="match status" value="1"/>
</dbReference>
<keyword evidence="2" id="KW-0597">Phosphoprotein</keyword>
<feature type="domain" description="PKS/mFAS DH" evidence="9">
    <location>
        <begin position="929"/>
        <end position="1213"/>
    </location>
</feature>
<dbReference type="Pfam" id="PF00109">
    <property type="entry name" value="ketoacyl-synt"/>
    <property type="match status" value="1"/>
</dbReference>
<organism evidence="10 11">
    <name type="scientific">Micromonospora echinospora</name>
    <name type="common">Micromonospora purpurea</name>
    <dbReference type="NCBI Taxonomy" id="1877"/>
    <lineage>
        <taxon>Bacteria</taxon>
        <taxon>Bacillati</taxon>
        <taxon>Actinomycetota</taxon>
        <taxon>Actinomycetes</taxon>
        <taxon>Micromonosporales</taxon>
        <taxon>Micromonosporaceae</taxon>
        <taxon>Micromonospora</taxon>
    </lineage>
</organism>
<dbReference type="SMART" id="SM00825">
    <property type="entry name" value="PKS_KS"/>
    <property type="match status" value="1"/>
</dbReference>
<dbReference type="InterPro" id="IPR016035">
    <property type="entry name" value="Acyl_Trfase/lysoPLipase"/>
</dbReference>
<dbReference type="SUPFAM" id="SSF55048">
    <property type="entry name" value="Probable ACP-binding domain of malonyl-CoA ACP transacylase"/>
    <property type="match status" value="1"/>
</dbReference>
<evidence type="ECO:0000259" key="7">
    <source>
        <dbReference type="PROSITE" id="PS50075"/>
    </source>
</evidence>
<dbReference type="InParanoid" id="A0A1C4ZWG6"/>
<dbReference type="PROSITE" id="PS52004">
    <property type="entry name" value="KS3_2"/>
    <property type="match status" value="1"/>
</dbReference>
<evidence type="ECO:0000259" key="9">
    <source>
        <dbReference type="PROSITE" id="PS52019"/>
    </source>
</evidence>
<dbReference type="InterPro" id="IPR036736">
    <property type="entry name" value="ACP-like_sf"/>
</dbReference>
<name>A0A1C4ZWG6_MICEC</name>
<dbReference type="Proteomes" id="UP000198253">
    <property type="component" value="Chromosome I"/>
</dbReference>
<dbReference type="PROSITE" id="PS00606">
    <property type="entry name" value="KS3_1"/>
    <property type="match status" value="1"/>
</dbReference>
<dbReference type="Gene3D" id="3.40.47.10">
    <property type="match status" value="1"/>
</dbReference>
<dbReference type="PROSITE" id="PS52019">
    <property type="entry name" value="PKS_MFAS_DH"/>
    <property type="match status" value="1"/>
</dbReference>
<gene>
    <name evidence="10" type="ORF">GA0070618_5880</name>
</gene>
<evidence type="ECO:0000313" key="10">
    <source>
        <dbReference type="EMBL" id="SCF37226.1"/>
    </source>
</evidence>
<evidence type="ECO:0000256" key="4">
    <source>
        <dbReference type="ARBA" id="ARBA00023315"/>
    </source>
</evidence>
<dbReference type="InterPro" id="IPR014043">
    <property type="entry name" value="Acyl_transferase_dom"/>
</dbReference>
<evidence type="ECO:0000256" key="3">
    <source>
        <dbReference type="ARBA" id="ARBA00022679"/>
    </source>
</evidence>
<dbReference type="Pfam" id="PF16197">
    <property type="entry name" value="KAsynt_C_assoc"/>
    <property type="match status" value="1"/>
</dbReference>
<dbReference type="InterPro" id="IPR020807">
    <property type="entry name" value="PKS_DH"/>
</dbReference>
<feature type="active site" description="Proton acceptor; for dehydratase activity" evidence="5">
    <location>
        <position position="961"/>
    </location>
</feature>
<dbReference type="GO" id="GO:0004315">
    <property type="term" value="F:3-oxoacyl-[acyl-carrier-protein] synthase activity"/>
    <property type="evidence" value="ECO:0007669"/>
    <property type="project" value="InterPro"/>
</dbReference>
<dbReference type="InterPro" id="IPR014030">
    <property type="entry name" value="Ketoacyl_synth_N"/>
</dbReference>
<protein>
    <submittedName>
        <fullName evidence="10">Acyl transferase domain-containing protein</fullName>
    </submittedName>
</protein>
<evidence type="ECO:0000256" key="1">
    <source>
        <dbReference type="ARBA" id="ARBA00022450"/>
    </source>
</evidence>
<evidence type="ECO:0000313" key="11">
    <source>
        <dbReference type="Proteomes" id="UP000198253"/>
    </source>
</evidence>
<dbReference type="Gene3D" id="3.30.70.3290">
    <property type="match status" value="1"/>
</dbReference>
<keyword evidence="4" id="KW-0012">Acyltransferase</keyword>
<dbReference type="InterPro" id="IPR049900">
    <property type="entry name" value="PKS_mFAS_DH"/>
</dbReference>
<dbReference type="InterPro" id="IPR042104">
    <property type="entry name" value="PKS_dehydratase_sf"/>
</dbReference>
<dbReference type="Pfam" id="PF02801">
    <property type="entry name" value="Ketoacyl-synt_C"/>
    <property type="match status" value="1"/>
</dbReference>
<dbReference type="GO" id="GO:0031177">
    <property type="term" value="F:phosphopantetheine binding"/>
    <property type="evidence" value="ECO:0007669"/>
    <property type="project" value="InterPro"/>
</dbReference>
<evidence type="ECO:0000256" key="6">
    <source>
        <dbReference type="SAM" id="MobiDB-lite"/>
    </source>
</evidence>
<dbReference type="SUPFAM" id="SSF47336">
    <property type="entry name" value="ACP-like"/>
    <property type="match status" value="1"/>
</dbReference>
<dbReference type="PANTHER" id="PTHR43775:SF37">
    <property type="entry name" value="SI:DKEY-61P9.11"/>
    <property type="match status" value="1"/>
</dbReference>
<dbReference type="Gene3D" id="3.40.50.720">
    <property type="entry name" value="NAD(P)-binding Rossmann-like Domain"/>
    <property type="match status" value="1"/>
</dbReference>
<dbReference type="EMBL" id="LT607413">
    <property type="protein sequence ID" value="SCF37226.1"/>
    <property type="molecule type" value="Genomic_DNA"/>
</dbReference>
<dbReference type="InterPro" id="IPR050091">
    <property type="entry name" value="PKS_NRPS_Biosynth_Enz"/>
</dbReference>
<dbReference type="InterPro" id="IPR014031">
    <property type="entry name" value="Ketoacyl_synth_C"/>
</dbReference>
<dbReference type="CDD" id="cd00833">
    <property type="entry name" value="PKS"/>
    <property type="match status" value="1"/>
</dbReference>
<dbReference type="SUPFAM" id="SSF53901">
    <property type="entry name" value="Thiolase-like"/>
    <property type="match status" value="1"/>
</dbReference>
<dbReference type="InterPro" id="IPR020841">
    <property type="entry name" value="PKS_Beta-ketoAc_synthase_dom"/>
</dbReference>
<feature type="region of interest" description="C-terminal hotdog fold" evidence="5">
    <location>
        <begin position="1066"/>
        <end position="1213"/>
    </location>
</feature>
<dbReference type="Pfam" id="PF08659">
    <property type="entry name" value="KR"/>
    <property type="match status" value="1"/>
</dbReference>
<dbReference type="InterPro" id="IPR057326">
    <property type="entry name" value="KR_dom"/>
</dbReference>
<feature type="region of interest" description="N-terminal hotdog fold" evidence="5">
    <location>
        <begin position="929"/>
        <end position="1051"/>
    </location>
</feature>
<dbReference type="GO" id="GO:0005737">
    <property type="term" value="C:cytoplasm"/>
    <property type="evidence" value="ECO:0007669"/>
    <property type="project" value="TreeGrafter"/>
</dbReference>
<keyword evidence="3 10" id="KW-0808">Transferase</keyword>
<dbReference type="InterPro" id="IPR018201">
    <property type="entry name" value="Ketoacyl_synth_AS"/>
</dbReference>
<keyword evidence="11" id="KW-1185">Reference proteome</keyword>
<evidence type="ECO:0000256" key="5">
    <source>
        <dbReference type="PROSITE-ProRule" id="PRU01363"/>
    </source>
</evidence>
<reference evidence="11" key="1">
    <citation type="submission" date="2016-06" db="EMBL/GenBank/DDBJ databases">
        <authorList>
            <person name="Varghese N."/>
            <person name="Submissions Spin"/>
        </authorList>
    </citation>
    <scope>NUCLEOTIDE SEQUENCE [LARGE SCALE GENOMIC DNA]</scope>
    <source>
        <strain evidence="11">DSM 43816</strain>
    </source>
</reference>
<dbReference type="Gene3D" id="3.40.366.10">
    <property type="entry name" value="Malonyl-Coenzyme A Acyl Carrier Protein, domain 2"/>
    <property type="match status" value="1"/>
</dbReference>
<evidence type="ECO:0000259" key="8">
    <source>
        <dbReference type="PROSITE" id="PS52004"/>
    </source>
</evidence>
<dbReference type="InterPro" id="IPR001227">
    <property type="entry name" value="Ac_transferase_dom_sf"/>
</dbReference>
<dbReference type="InterPro" id="IPR013968">
    <property type="entry name" value="PKS_KR"/>
</dbReference>
<dbReference type="InterPro" id="IPR036291">
    <property type="entry name" value="NAD(P)-bd_dom_sf"/>
</dbReference>
<feature type="domain" description="Ketosynthase family 3 (KS3)" evidence="8">
    <location>
        <begin position="35"/>
        <end position="461"/>
    </location>
</feature>
<dbReference type="Gene3D" id="3.10.129.110">
    <property type="entry name" value="Polyketide synthase dehydratase"/>
    <property type="match status" value="1"/>
</dbReference>
<dbReference type="FunCoup" id="A0A1C4ZWG6">
    <property type="interactions" value="16"/>
</dbReference>
<proteinExistence type="predicted"/>
<dbReference type="InterPro" id="IPR009081">
    <property type="entry name" value="PP-bd_ACP"/>
</dbReference>
<dbReference type="PROSITE" id="PS50075">
    <property type="entry name" value="CARRIER"/>
    <property type="match status" value="1"/>
</dbReference>
<dbReference type="GO" id="GO:0005886">
    <property type="term" value="C:plasma membrane"/>
    <property type="evidence" value="ECO:0007669"/>
    <property type="project" value="TreeGrafter"/>
</dbReference>
<accession>A0A1C4ZWG6</accession>
<dbReference type="Pfam" id="PF00698">
    <property type="entry name" value="Acyl_transf_1"/>
    <property type="match status" value="1"/>
</dbReference>
<dbReference type="FunFam" id="3.40.47.10:FF:000019">
    <property type="entry name" value="Polyketide synthase type I"/>
    <property type="match status" value="1"/>
</dbReference>
<dbReference type="InterPro" id="IPR032821">
    <property type="entry name" value="PKS_assoc"/>
</dbReference>
<dbReference type="Gene3D" id="1.10.1200.10">
    <property type="entry name" value="ACP-like"/>
    <property type="match status" value="1"/>
</dbReference>
<dbReference type="InterPro" id="IPR016039">
    <property type="entry name" value="Thiolase-like"/>
</dbReference>
<sequence length="1867" mass="198708">MSELQERLANLPPKRLALLVLDLQKRLDAQKRSAPEPIAVVGVGCRFPGGVDSPAAYWDVLTQGVDTVGEVPADRWDVDAFFDADPDAPGKMYTRAGHFLAGVDGFDAGFFGVSPREAVSLDPQQRLLLEVAWAALEDAGQVPARLAGSRTGVFVGIGTDDYSLLLRSADPAGMDAYTGTGNAFSVAAGRLSYLLGLQGPSMAVDTACSSSLVAVHLACRSLRSGESDLALAAGVHLVLTPEGTIYLSRTKALSPDGRCKTFDASADGYGRGEGCGVVVLKRLSDAQRDGDRVLAVIRGSAVNHDGPSSGLTVPNGLAQQELIRAALADAGVAPGDVDYVEAHGTGTSLGDPIEVDALAAALGRDRPADGPLLVGSVKTNIGHLEAAAGIAGLIKVVLALRHEQVPSHLHLRTPNPHIPWDRIPIEVATGTRTWPRGGKPRVAGVSSFGMSGTNAHLVVAEAPAVPETTEARTPNRSAYVLPLSARDDAALRVVAQRYADLLDGADAPDLASVCAAAAVTRSHFPHRLAVVAPDSTTAVSRLRGWLAGAEDRSVVHGVVPVGRRPRVGWLFTGQGAQFVGMARALYDSEPVFRAELDRCAELLAADLERPLLDVLFPADGTDVLDRTGFTQPVLFALEWALARLWRHWGVEPDVVLGHSVGELVAACVAGVLTLEDGLRLVAARGRLMQALPAGGSMAAVPLPENEVRPLLDGTGLVVAAVNGPVETVIAGPADVLDAVRAKFTADGVKTTALHVSHAFHSPLMAPMIPAFRATVQGISPQGPRCTVVSNVTGEVADTGYGSADYWIEHVSAPVRFADGMRAVLAQGCDVVQEVGPHPVLLAAGRQCVDDDGSVRWLPSLRRGRDDRQQLLTAVAGLYAQGVDLDWKAITDGIPTRTVELPLYPFQRQRYWSPAASRRPRNLPVGDGGHPLLGRNLSSPALTGTVYETVLNPLSHPLLTEHRIYDQIVVPGAHHLVMLAAAVEGRNAAPALTDVVFPQPMLLGAEEDRIVQVVLAPSAEQDGPIQLVSRSADEQTWTTHATGTLGEAPPADDEAHETPTAIRERCAPDPDYVDWFYDTGWRDGLELESGFRWQSRIWRRDGEALCQMRAVWDTDRHERYALHPGLVDASFQIVGATLPTAGREFRVYVPLGVDRFRLHRAVEGQLWGHARLRPGSDPNDETLTADVRLVDDEGRLVAESYGLHLKRAERSALLRAGQSRDTGMFHEVAWRPEPLPTPTADTPGRWLVYADRPGVGTALAERLRSRGQQVVLAQPGPSPAPLDDGTWQLDPTDPARLTALLGTVTADRTVPFRGAVLLCGAATGGDEPQLSDLTADQASTLRTALHLLRGLATIEGGGAPPKLHLVTRGACATTVGSPVTVAQTPLWGLGNVVELEHPELWGGQVDLDPAATDADAATALLGELLAPSTGDRVAVRGPERLVARLVPQQVTPAPEAAAVHADATYLVTGGLGALGLTVARWLVARGARHLVLVGRREPTGEVVTALDVLRESGAEVTVASADVARPDDVARLVAAVPADRPLRGVVHAAGVLADGVLLQQPWEEFVRVLVPKVDGGWNLHRATRDLPLDFFVLFSSAASLLGTTGQANYAAANAFLDGLAHHRRSQGLPATSVNWGPWTEAGMAARAGQAAGRWAAQGIGGITPEQGIEALDEILRADPVQVGVLPVTWSTYLRRFTPDGTPALLRELARTSRGPEPRTAASRPADRLPERLAAAPPQDRLDLLRGHVRDQVVAVLGLPATYHLEPRQKFFEIGLDSLMAIELKNTLQGQLGRTLPSTVVFEYPTVEALTEYLARDVLALELDVTEEPAPEPSARSSETVERLKDLSEDALEDLLAKKLASLAERRRK</sequence>
<dbReference type="SMART" id="SM00823">
    <property type="entry name" value="PKS_PP"/>
    <property type="match status" value="1"/>
</dbReference>
<dbReference type="SMART" id="SM00826">
    <property type="entry name" value="PKS_DH"/>
    <property type="match status" value="1"/>
</dbReference>
<dbReference type="PANTHER" id="PTHR43775">
    <property type="entry name" value="FATTY ACID SYNTHASE"/>
    <property type="match status" value="1"/>
</dbReference>
<dbReference type="SUPFAM" id="SSF52151">
    <property type="entry name" value="FabD/lysophospholipase-like"/>
    <property type="match status" value="1"/>
</dbReference>
<dbReference type="GO" id="GO:0071770">
    <property type="term" value="P:DIM/DIP cell wall layer assembly"/>
    <property type="evidence" value="ECO:0007669"/>
    <property type="project" value="TreeGrafter"/>
</dbReference>
<dbReference type="InterPro" id="IPR020806">
    <property type="entry name" value="PKS_PP-bd"/>
</dbReference>
<dbReference type="Pfam" id="PF21089">
    <property type="entry name" value="PKS_DH_N"/>
    <property type="match status" value="1"/>
</dbReference>
<dbReference type="InterPro" id="IPR049551">
    <property type="entry name" value="PKS_DH_C"/>
</dbReference>
<dbReference type="GO" id="GO:0006633">
    <property type="term" value="P:fatty acid biosynthetic process"/>
    <property type="evidence" value="ECO:0007669"/>
    <property type="project" value="InterPro"/>
</dbReference>
<dbReference type="RefSeq" id="WP_088984495.1">
    <property type="nucleotide sequence ID" value="NZ_LT607413.1"/>
</dbReference>
<feature type="domain" description="Carrier" evidence="7">
    <location>
        <begin position="1741"/>
        <end position="1816"/>
    </location>
</feature>